<reference evidence="1 2" key="1">
    <citation type="journal article" date="2021" name="Front. Genet.">
        <title>Chromosome-Level Genome Assembly Reveals Significant Gene Expansion in the Toll and IMD Signaling Pathways of Dendrolimus kikuchii.</title>
        <authorList>
            <person name="Zhou J."/>
            <person name="Wu P."/>
            <person name="Xiong Z."/>
            <person name="Liu N."/>
            <person name="Zhao N."/>
            <person name="Ji M."/>
            <person name="Qiu Y."/>
            <person name="Yang B."/>
        </authorList>
    </citation>
    <scope>NUCLEOTIDE SEQUENCE [LARGE SCALE GENOMIC DNA]</scope>
    <source>
        <strain evidence="1">Ann1</strain>
    </source>
</reference>
<proteinExistence type="predicted"/>
<dbReference type="EMBL" id="CM034398">
    <property type="protein sequence ID" value="KAJ0176936.1"/>
    <property type="molecule type" value="Genomic_DNA"/>
</dbReference>
<accession>A0ACC1CZA6</accession>
<keyword evidence="2" id="KW-1185">Reference proteome</keyword>
<gene>
    <name evidence="1" type="ORF">K1T71_006945</name>
</gene>
<evidence type="ECO:0000313" key="1">
    <source>
        <dbReference type="EMBL" id="KAJ0176936.1"/>
    </source>
</evidence>
<organism evidence="1 2">
    <name type="scientific">Dendrolimus kikuchii</name>
    <dbReference type="NCBI Taxonomy" id="765133"/>
    <lineage>
        <taxon>Eukaryota</taxon>
        <taxon>Metazoa</taxon>
        <taxon>Ecdysozoa</taxon>
        <taxon>Arthropoda</taxon>
        <taxon>Hexapoda</taxon>
        <taxon>Insecta</taxon>
        <taxon>Pterygota</taxon>
        <taxon>Neoptera</taxon>
        <taxon>Endopterygota</taxon>
        <taxon>Lepidoptera</taxon>
        <taxon>Glossata</taxon>
        <taxon>Ditrysia</taxon>
        <taxon>Bombycoidea</taxon>
        <taxon>Lasiocampidae</taxon>
        <taxon>Dendrolimus</taxon>
    </lineage>
</organism>
<protein>
    <submittedName>
        <fullName evidence="1">Uncharacterized protein</fullName>
    </submittedName>
</protein>
<evidence type="ECO:0000313" key="2">
    <source>
        <dbReference type="Proteomes" id="UP000824533"/>
    </source>
</evidence>
<comment type="caution">
    <text evidence="1">The sequence shown here is derived from an EMBL/GenBank/DDBJ whole genome shotgun (WGS) entry which is preliminary data.</text>
</comment>
<name>A0ACC1CZA6_9NEOP</name>
<dbReference type="Proteomes" id="UP000824533">
    <property type="component" value="Linkage Group LG12"/>
</dbReference>
<sequence length="176" mass="20703">MIRLPDIQRKHKDTKDLCKCHPICKSRRREWKGKVQNTSAELLLERKPVTECFRRWPTKVYPNSPCPLFGRSKRVTINERNRPRVTHMVRVCQAPIDDTVNTPYLKYAEMAKKIGAWDAVRACCAFCECGACCPCGVRDYVLRDVEQSATRRSEMRNFDARVKHDYMNMRIMYDKV</sequence>